<sequence length="199" mass="23013">MINYLGTPKIETDRLILRRLEPTDAQSMFDHWLSDERVTDNLIKGAHKTVSETFEWVDGIVREYSSKEFCDWGIEIKTTGELIGEIELYNFDIPTENCEVGYSLGCRWWHQGYGTEALRVVVEFGFRYMNIHKISAAHNIDNAASGRIMSKVGMTQEGMIRHKIRNAKNQYKDCAVYGILQEDYLKNTVSTQTYILNLE</sequence>
<dbReference type="GO" id="GO:0016747">
    <property type="term" value="F:acyltransferase activity, transferring groups other than amino-acyl groups"/>
    <property type="evidence" value="ECO:0007669"/>
    <property type="project" value="InterPro"/>
</dbReference>
<dbReference type="RefSeq" id="WP_061974089.1">
    <property type="nucleotide sequence ID" value="NZ_FMAV01000003.1"/>
</dbReference>
<dbReference type="AlphaFoldDB" id="A0A0V8J4M3"/>
<dbReference type="Gene3D" id="3.40.630.30">
    <property type="match status" value="1"/>
</dbReference>
<dbReference type="PANTHER" id="PTHR43792">
    <property type="entry name" value="GNAT FAMILY, PUTATIVE (AFU_ORTHOLOGUE AFUA_3G00765)-RELATED-RELATED"/>
    <property type="match status" value="1"/>
</dbReference>
<name>A0A0V8J4M3_9BACL</name>
<evidence type="ECO:0000259" key="1">
    <source>
        <dbReference type="Pfam" id="PF13302"/>
    </source>
</evidence>
<reference evidence="2 3" key="1">
    <citation type="journal article" date="2014" name="Antonie Van Leeuwenhoek">
        <title>Fictibacillus enclensis sp. nov., isolated from marine sediment.</title>
        <authorList>
            <person name="Dastager S.G."/>
            <person name="Mawlankar R."/>
            <person name="Srinivasan K."/>
            <person name="Tang S.K."/>
            <person name="Lee J.C."/>
            <person name="Ramana V.V."/>
            <person name="Shouche Y.S."/>
        </authorList>
    </citation>
    <scope>NUCLEOTIDE SEQUENCE [LARGE SCALE GENOMIC DNA]</scope>
    <source>
        <strain evidence="2 3">NIO-1003</strain>
    </source>
</reference>
<dbReference type="OrthoDB" id="9798081at2"/>
<accession>A0A0V8J4M3</accession>
<proteinExistence type="predicted"/>
<dbReference type="SUPFAM" id="SSF55729">
    <property type="entry name" value="Acyl-CoA N-acyltransferases (Nat)"/>
    <property type="match status" value="1"/>
</dbReference>
<dbReference type="EMBL" id="LNQN01000005">
    <property type="protein sequence ID" value="KSU82114.1"/>
    <property type="molecule type" value="Genomic_DNA"/>
</dbReference>
<dbReference type="InterPro" id="IPR051531">
    <property type="entry name" value="N-acetyltransferase"/>
</dbReference>
<feature type="domain" description="N-acetyltransferase" evidence="1">
    <location>
        <begin position="14"/>
        <end position="155"/>
    </location>
</feature>
<evidence type="ECO:0000313" key="3">
    <source>
        <dbReference type="Proteomes" id="UP000054099"/>
    </source>
</evidence>
<protein>
    <submittedName>
        <fullName evidence="2">Acetyltransferase</fullName>
    </submittedName>
</protein>
<dbReference type="InterPro" id="IPR016181">
    <property type="entry name" value="Acyl_CoA_acyltransferase"/>
</dbReference>
<dbReference type="InterPro" id="IPR000182">
    <property type="entry name" value="GNAT_dom"/>
</dbReference>
<comment type="caution">
    <text evidence="2">The sequence shown here is derived from an EMBL/GenBank/DDBJ whole genome shotgun (WGS) entry which is preliminary data.</text>
</comment>
<organism evidence="2 3">
    <name type="scientific">Fictibacillus enclensis</name>
    <dbReference type="NCBI Taxonomy" id="1017270"/>
    <lineage>
        <taxon>Bacteria</taxon>
        <taxon>Bacillati</taxon>
        <taxon>Bacillota</taxon>
        <taxon>Bacilli</taxon>
        <taxon>Bacillales</taxon>
        <taxon>Fictibacillaceae</taxon>
        <taxon>Fictibacillus</taxon>
    </lineage>
</organism>
<dbReference type="PANTHER" id="PTHR43792:SF1">
    <property type="entry name" value="N-ACETYLTRANSFERASE DOMAIN-CONTAINING PROTEIN"/>
    <property type="match status" value="1"/>
</dbReference>
<keyword evidence="2" id="KW-0808">Transferase</keyword>
<dbReference type="Proteomes" id="UP000054099">
    <property type="component" value="Unassembled WGS sequence"/>
</dbReference>
<evidence type="ECO:0000313" key="2">
    <source>
        <dbReference type="EMBL" id="KSU82114.1"/>
    </source>
</evidence>
<gene>
    <name evidence="2" type="ORF">AS030_17760</name>
</gene>
<keyword evidence="3" id="KW-1185">Reference proteome</keyword>
<dbReference type="Pfam" id="PF13302">
    <property type="entry name" value="Acetyltransf_3"/>
    <property type="match status" value="1"/>
</dbReference>